<keyword evidence="3 4" id="KW-0597">Phosphoprotein</keyword>
<dbReference type="EMBL" id="BAABBO010000018">
    <property type="protein sequence ID" value="GAA3975150.1"/>
    <property type="molecule type" value="Genomic_DNA"/>
</dbReference>
<reference evidence="8" key="1">
    <citation type="journal article" date="2019" name="Int. J. Syst. Evol. Microbiol.">
        <title>The Global Catalogue of Microorganisms (GCM) 10K type strain sequencing project: providing services to taxonomists for standard genome sequencing and annotation.</title>
        <authorList>
            <consortium name="The Broad Institute Genomics Platform"/>
            <consortium name="The Broad Institute Genome Sequencing Center for Infectious Disease"/>
            <person name="Wu L."/>
            <person name="Ma J."/>
        </authorList>
    </citation>
    <scope>NUCLEOTIDE SEQUENCE [LARGE SCALE GENOMIC DNA]</scope>
    <source>
        <strain evidence="8">JCM 17555</strain>
    </source>
</reference>
<dbReference type="Proteomes" id="UP001501337">
    <property type="component" value="Unassembled WGS sequence"/>
</dbReference>
<dbReference type="InterPro" id="IPR011006">
    <property type="entry name" value="CheY-like_superfamily"/>
</dbReference>
<comment type="catalytic activity">
    <reaction evidence="1">
        <text>ATP + protein L-histidine = ADP + protein N-phospho-L-histidine.</text>
        <dbReference type="EC" id="2.7.13.3"/>
    </reaction>
</comment>
<dbReference type="SMART" id="SM00387">
    <property type="entry name" value="HATPase_c"/>
    <property type="match status" value="1"/>
</dbReference>
<dbReference type="SMART" id="SM00448">
    <property type="entry name" value="REC"/>
    <property type="match status" value="1"/>
</dbReference>
<dbReference type="RefSeq" id="WP_344808832.1">
    <property type="nucleotide sequence ID" value="NZ_BAABBO010000018.1"/>
</dbReference>
<dbReference type="SUPFAM" id="SSF47384">
    <property type="entry name" value="Homodimeric domain of signal transducing histidine kinase"/>
    <property type="match status" value="1"/>
</dbReference>
<name>A0ABP7Q1Y8_9GAMM</name>
<evidence type="ECO:0000259" key="6">
    <source>
        <dbReference type="PROSITE" id="PS50110"/>
    </source>
</evidence>
<evidence type="ECO:0000259" key="5">
    <source>
        <dbReference type="PROSITE" id="PS50109"/>
    </source>
</evidence>
<proteinExistence type="predicted"/>
<dbReference type="SUPFAM" id="SSF52172">
    <property type="entry name" value="CheY-like"/>
    <property type="match status" value="1"/>
</dbReference>
<protein>
    <recommendedName>
        <fullName evidence="2">histidine kinase</fullName>
        <ecNumber evidence="2">2.7.13.3</ecNumber>
    </recommendedName>
</protein>
<dbReference type="InterPro" id="IPR003661">
    <property type="entry name" value="HisK_dim/P_dom"/>
</dbReference>
<organism evidence="7 8">
    <name type="scientific">Allohahella marinimesophila</name>
    <dbReference type="NCBI Taxonomy" id="1054972"/>
    <lineage>
        <taxon>Bacteria</taxon>
        <taxon>Pseudomonadati</taxon>
        <taxon>Pseudomonadota</taxon>
        <taxon>Gammaproteobacteria</taxon>
        <taxon>Oceanospirillales</taxon>
        <taxon>Hahellaceae</taxon>
        <taxon>Allohahella</taxon>
    </lineage>
</organism>
<dbReference type="Pfam" id="PF02518">
    <property type="entry name" value="HATPase_c"/>
    <property type="match status" value="1"/>
</dbReference>
<dbReference type="CDD" id="cd17580">
    <property type="entry name" value="REC_2_DhkD-like"/>
    <property type="match status" value="1"/>
</dbReference>
<feature type="modified residue" description="4-aspartylphosphate" evidence="4">
    <location>
        <position position="460"/>
    </location>
</feature>
<accession>A0ABP7Q1Y8</accession>
<dbReference type="Gene3D" id="3.40.50.2300">
    <property type="match status" value="1"/>
</dbReference>
<feature type="domain" description="Histidine kinase" evidence="5">
    <location>
        <begin position="172"/>
        <end position="390"/>
    </location>
</feature>
<evidence type="ECO:0000256" key="2">
    <source>
        <dbReference type="ARBA" id="ARBA00012438"/>
    </source>
</evidence>
<dbReference type="PANTHER" id="PTHR43547:SF2">
    <property type="entry name" value="HYBRID SIGNAL TRANSDUCTION HISTIDINE KINASE C"/>
    <property type="match status" value="1"/>
</dbReference>
<dbReference type="EC" id="2.7.13.3" evidence="2"/>
<dbReference type="PROSITE" id="PS50109">
    <property type="entry name" value="HIS_KIN"/>
    <property type="match status" value="1"/>
</dbReference>
<dbReference type="PANTHER" id="PTHR43547">
    <property type="entry name" value="TWO-COMPONENT HISTIDINE KINASE"/>
    <property type="match status" value="1"/>
</dbReference>
<evidence type="ECO:0000256" key="3">
    <source>
        <dbReference type="ARBA" id="ARBA00022553"/>
    </source>
</evidence>
<dbReference type="InterPro" id="IPR036097">
    <property type="entry name" value="HisK_dim/P_sf"/>
</dbReference>
<dbReference type="InterPro" id="IPR005467">
    <property type="entry name" value="His_kinase_dom"/>
</dbReference>
<dbReference type="Pfam" id="PF00512">
    <property type="entry name" value="HisKA"/>
    <property type="match status" value="1"/>
</dbReference>
<dbReference type="InterPro" id="IPR001789">
    <property type="entry name" value="Sig_transdc_resp-reg_receiver"/>
</dbReference>
<gene>
    <name evidence="7" type="ORF">GCM10022278_35150</name>
</gene>
<dbReference type="InterPro" id="IPR036890">
    <property type="entry name" value="HATPase_C_sf"/>
</dbReference>
<evidence type="ECO:0000313" key="7">
    <source>
        <dbReference type="EMBL" id="GAA3975150.1"/>
    </source>
</evidence>
<evidence type="ECO:0000313" key="8">
    <source>
        <dbReference type="Proteomes" id="UP001501337"/>
    </source>
</evidence>
<evidence type="ECO:0000256" key="1">
    <source>
        <dbReference type="ARBA" id="ARBA00000085"/>
    </source>
</evidence>
<sequence length="529" mass="58396">MVVNTLQAKLPQFRTALQFHQFANIFPEAVLLVDADGLVLAVNKSAQRHLAPFHIQPDRCRLDELCRESPEQIFQFLRACGRTRSFIPGALTFGADDEHRVVYRAEGALFTRDENSAQRQILIRLQPREVSGGRFLTLNQQIDQLSREVDRRRRAELELLEEQRRKDEFLAMLGHELRNPLSPIKAALQLQALPDVPDEVRERSTSILNRQVDHLTRLVDDLLDVARISRGMILLKSELLEVGSIIYRASELCQPVIQEKDQHLSIEMAPEPLYVVGDLQRLTQVVGNVLNNAAKYTHRGGTIRLLVSRRHSHLNILVADNGMGIDPPLLPRIFDVFSQSERTIARSEGGLGVGLTIVKRLVEQHGGKVSVSSEGLGKGSEFMVSLPLADAPLAPELPDSAEATAPGTGLRVLVVDDNADAGLMLAELLGFMGYEVLLAENGQQALAAADSSAPNLIFLDIGLPDMSGYDVARTLRTRPASKDTILVALTGYGQADDIQQAMSAGFDHHLVKPADIGRMMEILASLQKK</sequence>
<dbReference type="PRINTS" id="PR00344">
    <property type="entry name" value="BCTRLSENSOR"/>
</dbReference>
<comment type="caution">
    <text evidence="7">The sequence shown here is derived from an EMBL/GenBank/DDBJ whole genome shotgun (WGS) entry which is preliminary data.</text>
</comment>
<dbReference type="PROSITE" id="PS50110">
    <property type="entry name" value="RESPONSE_REGULATORY"/>
    <property type="match status" value="1"/>
</dbReference>
<keyword evidence="8" id="KW-1185">Reference proteome</keyword>
<dbReference type="SMART" id="SM00388">
    <property type="entry name" value="HisKA"/>
    <property type="match status" value="1"/>
</dbReference>
<dbReference type="Gene3D" id="1.10.287.130">
    <property type="match status" value="1"/>
</dbReference>
<dbReference type="InterPro" id="IPR004358">
    <property type="entry name" value="Sig_transdc_His_kin-like_C"/>
</dbReference>
<dbReference type="Pfam" id="PF00072">
    <property type="entry name" value="Response_reg"/>
    <property type="match status" value="1"/>
</dbReference>
<evidence type="ECO:0000256" key="4">
    <source>
        <dbReference type="PROSITE-ProRule" id="PRU00169"/>
    </source>
</evidence>
<dbReference type="CDD" id="cd00082">
    <property type="entry name" value="HisKA"/>
    <property type="match status" value="1"/>
</dbReference>
<dbReference type="SUPFAM" id="SSF55874">
    <property type="entry name" value="ATPase domain of HSP90 chaperone/DNA topoisomerase II/histidine kinase"/>
    <property type="match status" value="1"/>
</dbReference>
<dbReference type="Gene3D" id="3.30.565.10">
    <property type="entry name" value="Histidine kinase-like ATPase, C-terminal domain"/>
    <property type="match status" value="1"/>
</dbReference>
<dbReference type="InterPro" id="IPR003594">
    <property type="entry name" value="HATPase_dom"/>
</dbReference>
<feature type="domain" description="Response regulatory" evidence="6">
    <location>
        <begin position="411"/>
        <end position="527"/>
    </location>
</feature>